<evidence type="ECO:0000313" key="3">
    <source>
        <dbReference type="Proteomes" id="UP000247810"/>
    </source>
</evidence>
<dbReference type="VEuPathDB" id="FungiDB:BO71DRAFT_434824"/>
<feature type="region of interest" description="Disordered" evidence="1">
    <location>
        <begin position="1"/>
        <end position="63"/>
    </location>
</feature>
<reference evidence="2 3" key="1">
    <citation type="submission" date="2018-02" db="EMBL/GenBank/DDBJ databases">
        <title>The genomes of Aspergillus section Nigri reveals drivers in fungal speciation.</title>
        <authorList>
            <consortium name="DOE Joint Genome Institute"/>
            <person name="Vesth T.C."/>
            <person name="Nybo J."/>
            <person name="Theobald S."/>
            <person name="Brandl J."/>
            <person name="Frisvad J.C."/>
            <person name="Nielsen K.F."/>
            <person name="Lyhne E.K."/>
            <person name="Kogle M.E."/>
            <person name="Kuo A."/>
            <person name="Riley R."/>
            <person name="Clum A."/>
            <person name="Nolan M."/>
            <person name="Lipzen A."/>
            <person name="Salamov A."/>
            <person name="Henrissat B."/>
            <person name="Wiebenga A."/>
            <person name="De vries R.P."/>
            <person name="Grigoriev I.V."/>
            <person name="Mortensen U.H."/>
            <person name="Andersen M.R."/>
            <person name="Baker S.E."/>
        </authorList>
    </citation>
    <scope>NUCLEOTIDE SEQUENCE [LARGE SCALE GENOMIC DNA]</scope>
    <source>
        <strain evidence="2 3">CBS 707.79</strain>
    </source>
</reference>
<feature type="compositionally biased region" description="Polar residues" evidence="1">
    <location>
        <begin position="20"/>
        <end position="35"/>
    </location>
</feature>
<feature type="compositionally biased region" description="Basic and acidic residues" evidence="1">
    <location>
        <begin position="145"/>
        <end position="162"/>
    </location>
</feature>
<evidence type="ECO:0000256" key="1">
    <source>
        <dbReference type="SAM" id="MobiDB-lite"/>
    </source>
</evidence>
<feature type="compositionally biased region" description="Basic and acidic residues" evidence="1">
    <location>
        <begin position="50"/>
        <end position="60"/>
    </location>
</feature>
<proteinExistence type="predicted"/>
<protein>
    <submittedName>
        <fullName evidence="2">Uncharacterized protein</fullName>
    </submittedName>
</protein>
<dbReference type="AlphaFoldDB" id="A0A319CVU2"/>
<dbReference type="EMBL" id="KZ826031">
    <property type="protein sequence ID" value="PYH89396.1"/>
    <property type="molecule type" value="Genomic_DNA"/>
</dbReference>
<accession>A0A319CVU2</accession>
<sequence length="169" mass="17751">MTVHAAWTKHGARGVPSIPPSSTQTPDGGNSSETVSAGRPSGRSKWVRCRSMDEKGKRAQDVQCPVAWPCPVHGCKCSGCRPTLPNPGSSPLAPSRAPSSPPEELTDSNSNSQPDTSVETGSQGTLVLRFGPTGGTTARSTALVRDTHDLPRYQDDGREITGADKVISM</sequence>
<feature type="compositionally biased region" description="Polar residues" evidence="1">
    <location>
        <begin position="107"/>
        <end position="125"/>
    </location>
</feature>
<organism evidence="2 3">
    <name type="scientific">Aspergillus ellipticus CBS 707.79</name>
    <dbReference type="NCBI Taxonomy" id="1448320"/>
    <lineage>
        <taxon>Eukaryota</taxon>
        <taxon>Fungi</taxon>
        <taxon>Dikarya</taxon>
        <taxon>Ascomycota</taxon>
        <taxon>Pezizomycotina</taxon>
        <taxon>Eurotiomycetes</taxon>
        <taxon>Eurotiomycetidae</taxon>
        <taxon>Eurotiales</taxon>
        <taxon>Aspergillaceae</taxon>
        <taxon>Aspergillus</taxon>
        <taxon>Aspergillus subgen. Circumdati</taxon>
    </lineage>
</organism>
<name>A0A319CVU2_9EURO</name>
<gene>
    <name evidence="2" type="ORF">BO71DRAFT_434824</name>
</gene>
<keyword evidence="3" id="KW-1185">Reference proteome</keyword>
<feature type="region of interest" description="Disordered" evidence="1">
    <location>
        <begin position="81"/>
        <end position="169"/>
    </location>
</feature>
<feature type="compositionally biased region" description="Low complexity" evidence="1">
    <location>
        <begin position="89"/>
        <end position="98"/>
    </location>
</feature>
<dbReference type="Proteomes" id="UP000247810">
    <property type="component" value="Unassembled WGS sequence"/>
</dbReference>
<evidence type="ECO:0000313" key="2">
    <source>
        <dbReference type="EMBL" id="PYH89396.1"/>
    </source>
</evidence>